<sequence>MPRSSRPYRFETLGRTEPRRSRLGLPPAAAREGEGGDSRAERSPGSPFGPAQGHQAAAAAVVQAGAGLDRASAELTAVINDVGRGVHAILGVCEDLDAAIHRLKAEGALAPEAAEQLSEKVVLLFQACDFQDLSGQRLTNVRGLLQELDRRIATWRFGAGPEAQALAAARPRIPGWSGAQSTDLENGPRLQSDEGHLTQAEVDRLLS</sequence>
<protein>
    <recommendedName>
        <fullName evidence="3">Chemotaxis protein CheZ</fullName>
    </recommendedName>
</protein>
<feature type="region of interest" description="Disordered" evidence="1">
    <location>
        <begin position="177"/>
        <end position="198"/>
    </location>
</feature>
<dbReference type="AlphaFoldDB" id="A0AAU7JH12"/>
<evidence type="ECO:0000256" key="1">
    <source>
        <dbReference type="SAM" id="MobiDB-lite"/>
    </source>
</evidence>
<evidence type="ECO:0008006" key="3">
    <source>
        <dbReference type="Google" id="ProtNLM"/>
    </source>
</evidence>
<feature type="compositionally biased region" description="Basic and acidic residues" evidence="1">
    <location>
        <begin position="8"/>
        <end position="20"/>
    </location>
</feature>
<evidence type="ECO:0000313" key="2">
    <source>
        <dbReference type="EMBL" id="XBO39676.1"/>
    </source>
</evidence>
<dbReference type="SUPFAM" id="SSF75708">
    <property type="entry name" value="Chemotaxis phosphatase CheZ"/>
    <property type="match status" value="1"/>
</dbReference>
<feature type="compositionally biased region" description="Basic and acidic residues" evidence="1">
    <location>
        <begin position="31"/>
        <end position="42"/>
    </location>
</feature>
<dbReference type="Gene3D" id="1.10.287.500">
    <property type="entry name" value="Helix hairpin bin"/>
    <property type="match status" value="1"/>
</dbReference>
<feature type="region of interest" description="Disordered" evidence="1">
    <location>
        <begin position="1"/>
        <end position="56"/>
    </location>
</feature>
<proteinExistence type="predicted"/>
<dbReference type="EMBL" id="CP157484">
    <property type="protein sequence ID" value="XBO39676.1"/>
    <property type="molecule type" value="Genomic_DNA"/>
</dbReference>
<reference evidence="2" key="1">
    <citation type="submission" date="2024-05" db="EMBL/GenBank/DDBJ databases">
        <authorList>
            <person name="Kim S."/>
            <person name="Heo J."/>
            <person name="Choi H."/>
            <person name="Choi Y."/>
            <person name="Kwon S.-W."/>
            <person name="Kim Y."/>
        </authorList>
    </citation>
    <scope>NUCLEOTIDE SEQUENCE</scope>
    <source>
        <strain evidence="2">KACC 23698</strain>
    </source>
</reference>
<dbReference type="RefSeq" id="WP_406856522.1">
    <property type="nucleotide sequence ID" value="NZ_CP157484.1"/>
</dbReference>
<accession>A0AAU7JH12</accession>
<gene>
    <name evidence="2" type="ORF">ABEG18_02510</name>
</gene>
<organism evidence="2">
    <name type="scientific">Alsobacter sp. KACC 23698</name>
    <dbReference type="NCBI Taxonomy" id="3149229"/>
    <lineage>
        <taxon>Bacteria</taxon>
        <taxon>Pseudomonadati</taxon>
        <taxon>Pseudomonadota</taxon>
        <taxon>Alphaproteobacteria</taxon>
        <taxon>Hyphomicrobiales</taxon>
        <taxon>Alsobacteraceae</taxon>
        <taxon>Alsobacter</taxon>
    </lineage>
</organism>
<name>A0AAU7JH12_9HYPH</name>